<comment type="caution">
    <text evidence="2">The sequence shown here is derived from an EMBL/GenBank/DDBJ whole genome shotgun (WGS) entry which is preliminary data.</text>
</comment>
<gene>
    <name evidence="2" type="ORF">FKR81_19385</name>
</gene>
<dbReference type="Pfam" id="PF19993">
    <property type="entry name" value="DO-GTPase2"/>
    <property type="match status" value="1"/>
</dbReference>
<dbReference type="Gene3D" id="3.40.50.300">
    <property type="entry name" value="P-loop containing nucleotide triphosphate hydrolases"/>
    <property type="match status" value="1"/>
</dbReference>
<proteinExistence type="predicted"/>
<reference evidence="2 3" key="1">
    <citation type="submission" date="2019-07" db="EMBL/GenBank/DDBJ databases">
        <title>Lentzea xizangensis sp. nov., isolated from Qinghai-Tibetan Plateau Soils.</title>
        <authorList>
            <person name="Huang J."/>
        </authorList>
    </citation>
    <scope>NUCLEOTIDE SEQUENCE [LARGE SCALE GENOMIC DNA]</scope>
    <source>
        <strain evidence="2 3">FXJ1.1311</strain>
    </source>
</reference>
<evidence type="ECO:0000259" key="1">
    <source>
        <dbReference type="Pfam" id="PF19993"/>
    </source>
</evidence>
<dbReference type="InterPro" id="IPR027417">
    <property type="entry name" value="P-loop_NTPase"/>
</dbReference>
<dbReference type="InterPro" id="IPR045528">
    <property type="entry name" value="DO-GTPase2"/>
</dbReference>
<keyword evidence="3" id="KW-1185">Reference proteome</keyword>
<protein>
    <recommendedName>
        <fullName evidence="1">Double-GTPase 2 domain-containing protein</fullName>
    </recommendedName>
</protein>
<sequence length="415" mass="45503">MGVVAVLVVIALCVLLVMKLRKKKRTRRPAPAADPPVPRFRVVTVGLQGSGKTLLLTGIYRRLQAPADRGFFLKVPYTQLIELNRWYRAVASSEDDWPSGTSRGEMREFDFSVMTNVGGTPTTVLDIGYLEYPGELLTDPDAPGSTLQQQLLGAVANADALIALIDGMQLLQAHRGDRRGLSILQTTLDAMVHCMLTARAPIVFVITKWDLLDQLHADENTRLKIVRNLLMGVDGFRDLVNAHSERRIVRLVPVTAVGHDFAVLDGSVIRKKPDGRFQPANVELALSAVVPDILHQVELSLDAHTRQVIMAEAQRRTKMGPAEALRTLSVFVAERAGRILAGAVGGGLITHAGLTLLLETRTPPGPEHAQRLAALSEADRRAEEFILARRRVVASLQHQVAMLETRLPASRLRGD</sequence>
<dbReference type="EMBL" id="VOBR01000011">
    <property type="protein sequence ID" value="TWP50767.1"/>
    <property type="molecule type" value="Genomic_DNA"/>
</dbReference>
<dbReference type="AlphaFoldDB" id="A0A563EST3"/>
<dbReference type="OrthoDB" id="491589at2"/>
<accession>A0A563EST3</accession>
<evidence type="ECO:0000313" key="3">
    <source>
        <dbReference type="Proteomes" id="UP000316639"/>
    </source>
</evidence>
<dbReference type="RefSeq" id="WP_146353487.1">
    <property type="nucleotide sequence ID" value="NZ_VOBR01000011.1"/>
</dbReference>
<organism evidence="2 3">
    <name type="scientific">Lentzea tibetensis</name>
    <dbReference type="NCBI Taxonomy" id="2591470"/>
    <lineage>
        <taxon>Bacteria</taxon>
        <taxon>Bacillati</taxon>
        <taxon>Actinomycetota</taxon>
        <taxon>Actinomycetes</taxon>
        <taxon>Pseudonocardiales</taxon>
        <taxon>Pseudonocardiaceae</taxon>
        <taxon>Lentzea</taxon>
    </lineage>
</organism>
<dbReference type="Proteomes" id="UP000316639">
    <property type="component" value="Unassembled WGS sequence"/>
</dbReference>
<dbReference type="SUPFAM" id="SSF52540">
    <property type="entry name" value="P-loop containing nucleoside triphosphate hydrolases"/>
    <property type="match status" value="1"/>
</dbReference>
<evidence type="ECO:0000313" key="2">
    <source>
        <dbReference type="EMBL" id="TWP50767.1"/>
    </source>
</evidence>
<name>A0A563EST3_9PSEU</name>
<feature type="domain" description="Double-GTPase 2" evidence="1">
    <location>
        <begin position="44"/>
        <end position="222"/>
    </location>
</feature>